<sequence>MNMMLSSLLTFAAISTTPAESAERVKENGHGVAASAANVATPADPTGDPAVEAIGGIVMLPDPAQAAVTGWTGPVTGVDASRLPPPAGDRLKAALEPYVGRNLDSATLAEMVNAANAAIAASPQPFAIAALPDQNAANGVVQLLVVEGRMGDLRVVGAKKFNEAGYRNAMTQPPGEPVDKARLDADIAWINRNSFREANVVAAPGGSFGTVDLTLAVEEKRPWSVSATLDDTGTDQTDPLRVGAAFTWGNAFGRGDILSYQLSASPDFEKTVAHSLGFQSFLPWRHILNVSASYADIKGDLPDPFTLDGYSWSAAANYEVPLPRGQVLIVGFEFKQSNNNFRFADLPLNDNTVDVAQATIGWRGQFEDNRGGTAVGANLTLSPGGLTGRNNDETFAATRVGADATYAVLRLSLDRQTRLPAGFTLTNALRAQLSTAALVGSEQLSVGGWSSVRGFDEGRFYGDRGFVLRNELGTPMLERRQTRLRPYLFLDTAVFGNRSRLAGEQSWNDVMSAGAGIDVGIGRHLSLRASWGFQISESINNGDKSRGHVGLAATF</sequence>
<dbReference type="GO" id="GO:0008320">
    <property type="term" value="F:protein transmembrane transporter activity"/>
    <property type="evidence" value="ECO:0007669"/>
    <property type="project" value="TreeGrafter"/>
</dbReference>
<dbReference type="KEGG" id="sflv:IC614_00010"/>
<evidence type="ECO:0000313" key="6">
    <source>
        <dbReference type="EMBL" id="QPQ55056.1"/>
    </source>
</evidence>
<dbReference type="InterPro" id="IPR013686">
    <property type="entry name" value="Polypept-transport_assoc_ShlB"/>
</dbReference>
<evidence type="ECO:0000256" key="3">
    <source>
        <dbReference type="ARBA" id="ARBA00023237"/>
    </source>
</evidence>
<keyword evidence="1" id="KW-1134">Transmembrane beta strand</keyword>
<organism evidence="6 7">
    <name type="scientific">Allosphingosinicella flava</name>
    <dbReference type="NCBI Taxonomy" id="2771430"/>
    <lineage>
        <taxon>Bacteria</taxon>
        <taxon>Pseudomonadati</taxon>
        <taxon>Pseudomonadota</taxon>
        <taxon>Alphaproteobacteria</taxon>
        <taxon>Sphingomonadales</taxon>
        <taxon>Sphingomonadaceae</taxon>
        <taxon>Allosphingosinicella</taxon>
    </lineage>
</organism>
<feature type="domain" description="Haemolysin activator HlyB C-terminal" evidence="4">
    <location>
        <begin position="209"/>
        <end position="517"/>
    </location>
</feature>
<dbReference type="Pfam" id="PF03865">
    <property type="entry name" value="ShlB"/>
    <property type="match status" value="1"/>
</dbReference>
<dbReference type="InterPro" id="IPR005565">
    <property type="entry name" value="Hemolysn_activator_HlyB_C"/>
</dbReference>
<keyword evidence="3" id="KW-0998">Cell outer membrane</keyword>
<dbReference type="PANTHER" id="PTHR34597:SF3">
    <property type="entry name" value="OUTER MEMBRANE TRANSPORTER CDIB"/>
    <property type="match status" value="1"/>
</dbReference>
<keyword evidence="7" id="KW-1185">Reference proteome</keyword>
<gene>
    <name evidence="6" type="ORF">IC614_00010</name>
</gene>
<evidence type="ECO:0000259" key="4">
    <source>
        <dbReference type="Pfam" id="PF03865"/>
    </source>
</evidence>
<proteinExistence type="predicted"/>
<dbReference type="InterPro" id="IPR051544">
    <property type="entry name" value="TPS_OM_transporter"/>
</dbReference>
<name>A0A7T2GJM1_9SPHN</name>
<dbReference type="AlphaFoldDB" id="A0A7T2GJM1"/>
<feature type="domain" description="Polypeptide-transport-associated ShlB-type" evidence="5">
    <location>
        <begin position="89"/>
        <end position="148"/>
    </location>
</feature>
<evidence type="ECO:0000256" key="2">
    <source>
        <dbReference type="ARBA" id="ARBA00022692"/>
    </source>
</evidence>
<dbReference type="EMBL" id="CP065592">
    <property type="protein sequence ID" value="QPQ55056.1"/>
    <property type="molecule type" value="Genomic_DNA"/>
</dbReference>
<keyword evidence="1" id="KW-0472">Membrane</keyword>
<keyword evidence="2" id="KW-0812">Transmembrane</keyword>
<accession>A0A7T2GJM1</accession>
<dbReference type="GO" id="GO:0046819">
    <property type="term" value="P:protein secretion by the type V secretion system"/>
    <property type="evidence" value="ECO:0007669"/>
    <property type="project" value="TreeGrafter"/>
</dbReference>
<evidence type="ECO:0000313" key="7">
    <source>
        <dbReference type="Proteomes" id="UP000594873"/>
    </source>
</evidence>
<dbReference type="Proteomes" id="UP000594873">
    <property type="component" value="Chromosome"/>
</dbReference>
<dbReference type="Gene3D" id="2.40.160.50">
    <property type="entry name" value="membrane protein fhac: a member of the omp85/tpsb transporter family"/>
    <property type="match status" value="1"/>
</dbReference>
<dbReference type="Pfam" id="PF08479">
    <property type="entry name" value="POTRA_2"/>
    <property type="match status" value="1"/>
</dbReference>
<dbReference type="GO" id="GO:0098046">
    <property type="term" value="C:type V protein secretion system complex"/>
    <property type="evidence" value="ECO:0007669"/>
    <property type="project" value="TreeGrafter"/>
</dbReference>
<dbReference type="PANTHER" id="PTHR34597">
    <property type="entry name" value="SLR1661 PROTEIN"/>
    <property type="match status" value="1"/>
</dbReference>
<evidence type="ECO:0000256" key="1">
    <source>
        <dbReference type="ARBA" id="ARBA00022452"/>
    </source>
</evidence>
<reference evidence="6 7" key="1">
    <citation type="submission" date="2020-11" db="EMBL/GenBank/DDBJ databases">
        <title>Genome seq and assembly of Sphingosinicella sp.</title>
        <authorList>
            <person name="Chhetri G."/>
        </authorList>
    </citation>
    <scope>NUCLEOTIDE SEQUENCE [LARGE SCALE GENOMIC DNA]</scope>
    <source>
        <strain evidence="6 7">UDD2</strain>
    </source>
</reference>
<protein>
    <submittedName>
        <fullName evidence="6">ShlB/FhaC/HecB family hemolysin secretion/activation protein</fullName>
    </submittedName>
</protein>
<evidence type="ECO:0000259" key="5">
    <source>
        <dbReference type="Pfam" id="PF08479"/>
    </source>
</evidence>